<keyword evidence="1" id="KW-0813">Transport</keyword>
<evidence type="ECO:0000256" key="7">
    <source>
        <dbReference type="ARBA" id="ARBA00023136"/>
    </source>
</evidence>
<sequence>MCWSLRCEETFLFARKEGTSLISLNGIEKIYHSQSGQIHALRGINLEVKAGEIFGVIGKSGAGKSTLIRCINRLEQPTAGTVIVDGQDITKLTENELRESRKKIGMIFQHFNLLSSRTVFDNIAFPLELAGYTKHDVEDTVVRLLKLVGLSDKREQYPSQLSGGQKQRVGIARALANRPKVLLCDEATSALDPQTTKSILELLKNINRELKLTIVLITHEMQVIKEICDQVAVMENGLIIEQGPILDIFTQPQAAITREFIGTIMNHDLPDHFKHMPLSRTPLPDSKLLLRLSFIGDAAGEPIIAGMIRRFDIDVSILYGNMDHIKNVSFGTLIVELSGSQDAIHRALEYTRAHEVGSEVIGYVSRHAYAAV</sequence>
<evidence type="ECO:0000256" key="3">
    <source>
        <dbReference type="ARBA" id="ARBA00022741"/>
    </source>
</evidence>
<reference evidence="9 10" key="1">
    <citation type="submission" date="2016-11" db="EMBL/GenBank/DDBJ databases">
        <authorList>
            <person name="Varghese N."/>
            <person name="Submissions S."/>
        </authorList>
    </citation>
    <scope>NUCLEOTIDE SEQUENCE [LARGE SCALE GENOMIC DNA]</scope>
    <source>
        <strain evidence="9 10">DSM 15287</strain>
    </source>
</reference>
<evidence type="ECO:0000256" key="6">
    <source>
        <dbReference type="ARBA" id="ARBA00022970"/>
    </source>
</evidence>
<dbReference type="PANTHER" id="PTHR43166">
    <property type="entry name" value="AMINO ACID IMPORT ATP-BINDING PROTEIN"/>
    <property type="match status" value="1"/>
</dbReference>
<dbReference type="Proteomes" id="UP000322917">
    <property type="component" value="Unassembled WGS sequence"/>
</dbReference>
<dbReference type="GO" id="GO:0005524">
    <property type="term" value="F:ATP binding"/>
    <property type="evidence" value="ECO:0007669"/>
    <property type="project" value="UniProtKB-KW"/>
</dbReference>
<dbReference type="Pfam" id="PF00005">
    <property type="entry name" value="ABC_tran"/>
    <property type="match status" value="1"/>
</dbReference>
<proteinExistence type="predicted"/>
<dbReference type="Gene3D" id="3.30.70.260">
    <property type="match status" value="1"/>
</dbReference>
<keyword evidence="6" id="KW-0029">Amino-acid transport</keyword>
<dbReference type="PANTHER" id="PTHR43166:SF30">
    <property type="entry name" value="METHIONINE IMPORT ATP-BINDING PROTEIN METN"/>
    <property type="match status" value="1"/>
</dbReference>
<protein>
    <submittedName>
        <fullName evidence="9">D-methionine transport system ATP-binding protein</fullName>
    </submittedName>
</protein>
<gene>
    <name evidence="9" type="ORF">SAMN02745170_00645</name>
</gene>
<dbReference type="InterPro" id="IPR050086">
    <property type="entry name" value="MetN_ABC_transporter-like"/>
</dbReference>
<dbReference type="InterPro" id="IPR045865">
    <property type="entry name" value="ACT-like_dom_sf"/>
</dbReference>
<evidence type="ECO:0000256" key="2">
    <source>
        <dbReference type="ARBA" id="ARBA00022475"/>
    </source>
</evidence>
<name>A0A1M6C729_9FIRM</name>
<evidence type="ECO:0000259" key="8">
    <source>
        <dbReference type="PROSITE" id="PS50893"/>
    </source>
</evidence>
<dbReference type="InterPro" id="IPR018449">
    <property type="entry name" value="NIL_domain"/>
</dbReference>
<dbReference type="InterPro" id="IPR003593">
    <property type="entry name" value="AAA+_ATPase"/>
</dbReference>
<keyword evidence="10" id="KW-1185">Reference proteome</keyword>
<dbReference type="SMART" id="SM00930">
    <property type="entry name" value="NIL"/>
    <property type="match status" value="1"/>
</dbReference>
<dbReference type="FunFam" id="3.40.50.300:FF:000233">
    <property type="entry name" value="Methionine import ATP-binding protein MetN"/>
    <property type="match status" value="1"/>
</dbReference>
<dbReference type="GO" id="GO:0016887">
    <property type="term" value="F:ATP hydrolysis activity"/>
    <property type="evidence" value="ECO:0007669"/>
    <property type="project" value="InterPro"/>
</dbReference>
<keyword evidence="3" id="KW-0547">Nucleotide-binding</keyword>
<keyword evidence="5" id="KW-1278">Translocase</keyword>
<dbReference type="SUPFAM" id="SSF55021">
    <property type="entry name" value="ACT-like"/>
    <property type="match status" value="1"/>
</dbReference>
<feature type="domain" description="ABC transporter" evidence="8">
    <location>
        <begin position="22"/>
        <end position="261"/>
    </location>
</feature>
<dbReference type="InterPro" id="IPR027417">
    <property type="entry name" value="P-loop_NTPase"/>
</dbReference>
<keyword evidence="4 9" id="KW-0067">ATP-binding</keyword>
<dbReference type="InterPro" id="IPR003439">
    <property type="entry name" value="ABC_transporter-like_ATP-bd"/>
</dbReference>
<dbReference type="AlphaFoldDB" id="A0A1M6C729"/>
<dbReference type="GO" id="GO:0006865">
    <property type="term" value="P:amino acid transport"/>
    <property type="evidence" value="ECO:0007669"/>
    <property type="project" value="UniProtKB-KW"/>
</dbReference>
<dbReference type="SMART" id="SM00382">
    <property type="entry name" value="AAA"/>
    <property type="match status" value="1"/>
</dbReference>
<evidence type="ECO:0000256" key="4">
    <source>
        <dbReference type="ARBA" id="ARBA00022840"/>
    </source>
</evidence>
<dbReference type="Pfam" id="PF09383">
    <property type="entry name" value="NIL"/>
    <property type="match status" value="1"/>
</dbReference>
<evidence type="ECO:0000313" key="10">
    <source>
        <dbReference type="Proteomes" id="UP000322917"/>
    </source>
</evidence>
<evidence type="ECO:0000313" key="9">
    <source>
        <dbReference type="EMBL" id="SHI56857.1"/>
    </source>
</evidence>
<dbReference type="SUPFAM" id="SSF52540">
    <property type="entry name" value="P-loop containing nucleoside triphosphate hydrolases"/>
    <property type="match status" value="1"/>
</dbReference>
<keyword evidence="7" id="KW-0472">Membrane</keyword>
<keyword evidence="2" id="KW-1003">Cell membrane</keyword>
<dbReference type="InterPro" id="IPR017871">
    <property type="entry name" value="ABC_transporter-like_CS"/>
</dbReference>
<evidence type="ECO:0000256" key="5">
    <source>
        <dbReference type="ARBA" id="ARBA00022967"/>
    </source>
</evidence>
<dbReference type="Gene3D" id="3.40.50.300">
    <property type="entry name" value="P-loop containing nucleotide triphosphate hydrolases"/>
    <property type="match status" value="1"/>
</dbReference>
<dbReference type="EMBL" id="FQZD01000005">
    <property type="protein sequence ID" value="SHI56857.1"/>
    <property type="molecule type" value="Genomic_DNA"/>
</dbReference>
<dbReference type="CDD" id="cd03258">
    <property type="entry name" value="ABC_MetN_methionine_transporter"/>
    <property type="match status" value="1"/>
</dbReference>
<dbReference type="PROSITE" id="PS50893">
    <property type="entry name" value="ABC_TRANSPORTER_2"/>
    <property type="match status" value="1"/>
</dbReference>
<organism evidence="9 10">
    <name type="scientific">Propionispora hippei DSM 15287</name>
    <dbReference type="NCBI Taxonomy" id="1123003"/>
    <lineage>
        <taxon>Bacteria</taxon>
        <taxon>Bacillati</taxon>
        <taxon>Bacillota</taxon>
        <taxon>Negativicutes</taxon>
        <taxon>Selenomonadales</taxon>
        <taxon>Sporomusaceae</taxon>
        <taxon>Propionispora</taxon>
    </lineage>
</organism>
<evidence type="ECO:0000256" key="1">
    <source>
        <dbReference type="ARBA" id="ARBA00022448"/>
    </source>
</evidence>
<accession>A0A1M6C729</accession>
<dbReference type="InterPro" id="IPR041701">
    <property type="entry name" value="MetN_ABC"/>
</dbReference>
<dbReference type="PROSITE" id="PS00211">
    <property type="entry name" value="ABC_TRANSPORTER_1"/>
    <property type="match status" value="1"/>
</dbReference>